<feature type="domain" description="Quinolinate phosphoribosyl transferase N-terminal" evidence="7">
    <location>
        <begin position="22"/>
        <end position="105"/>
    </location>
</feature>
<comment type="similarity">
    <text evidence="1 5">Belongs to the NadC/ModD family.</text>
</comment>
<name>I3TFF0_THEC1</name>
<dbReference type="InParanoid" id="I3TFF0"/>
<organism evidence="8 9">
    <name type="scientific">Thermogladius calderae (strain DSM 22663 / VKM B-2946 / 1633)</name>
    <dbReference type="NCBI Taxonomy" id="1184251"/>
    <lineage>
        <taxon>Archaea</taxon>
        <taxon>Thermoproteota</taxon>
        <taxon>Thermoprotei</taxon>
        <taxon>Desulfurococcales</taxon>
        <taxon>Desulfurococcaceae</taxon>
        <taxon>Thermogladius</taxon>
    </lineage>
</organism>
<dbReference type="GO" id="GO:0004514">
    <property type="term" value="F:nicotinate-nucleotide diphosphorylase (carboxylating) activity"/>
    <property type="evidence" value="ECO:0007669"/>
    <property type="project" value="UniProtKB-EC"/>
</dbReference>
<dbReference type="STRING" id="1184251.TCELL_1065"/>
<dbReference type="Gene3D" id="3.20.20.70">
    <property type="entry name" value="Aldolase class I"/>
    <property type="match status" value="1"/>
</dbReference>
<dbReference type="RefSeq" id="WP_014737738.1">
    <property type="nucleotide sequence ID" value="NC_017954.1"/>
</dbReference>
<proteinExistence type="inferred from homology"/>
<keyword evidence="3 5" id="KW-0328">Glycosyltransferase</keyword>
<keyword evidence="9" id="KW-1185">Reference proteome</keyword>
<evidence type="ECO:0000259" key="7">
    <source>
        <dbReference type="Pfam" id="PF02749"/>
    </source>
</evidence>
<dbReference type="SUPFAM" id="SSF51690">
    <property type="entry name" value="Nicotinate/Quinolinate PRTase C-terminal domain-like"/>
    <property type="match status" value="1"/>
</dbReference>
<dbReference type="InterPro" id="IPR022412">
    <property type="entry name" value="Quinolinate_PRibosylTrfase_N"/>
</dbReference>
<reference evidence="8 9" key="1">
    <citation type="journal article" date="2012" name="J. Bacteriol.">
        <title>Complete genome sequence of the hyperthermophilic cellulolytic Crenarchaeon 'Thermogladius cellulolyticus' 1633.</title>
        <authorList>
            <person name="Mardanov A.V."/>
            <person name="Kochetkova T.V."/>
            <person name="Beletsky A.V."/>
            <person name="Bonch-Osmolovskaya E.A."/>
            <person name="Ravin N.V."/>
            <person name="Skryabin K.G."/>
        </authorList>
    </citation>
    <scope>NUCLEOTIDE SEQUENCE [LARGE SCALE GENOMIC DNA]</scope>
    <source>
        <strain evidence="9">DSM 22663 / VKM B-2946 / 1633</strain>
    </source>
</reference>
<dbReference type="InterPro" id="IPR006242">
    <property type="entry name" value="ModD"/>
</dbReference>
<dbReference type="FunFam" id="3.20.20.70:FF:000030">
    <property type="entry name" value="Nicotinate-nucleotide pyrophosphorylase, carboxylating"/>
    <property type="match status" value="1"/>
</dbReference>
<dbReference type="NCBIfam" id="TIGR01334">
    <property type="entry name" value="modD"/>
    <property type="match status" value="1"/>
</dbReference>
<dbReference type="GO" id="GO:0009435">
    <property type="term" value="P:NAD+ biosynthetic process"/>
    <property type="evidence" value="ECO:0007669"/>
    <property type="project" value="UniProtKB-UniPathway"/>
</dbReference>
<dbReference type="PANTHER" id="PTHR32179:SF4">
    <property type="entry name" value="PYROPHOSPHORYLASE MODD-RELATED"/>
    <property type="match status" value="1"/>
</dbReference>
<evidence type="ECO:0000313" key="8">
    <source>
        <dbReference type="EMBL" id="AFK51488.1"/>
    </source>
</evidence>
<dbReference type="InterPro" id="IPR002638">
    <property type="entry name" value="Quinolinate_PRibosylTrfase_C"/>
</dbReference>
<dbReference type="GO" id="GO:0034213">
    <property type="term" value="P:quinolinate catabolic process"/>
    <property type="evidence" value="ECO:0007669"/>
    <property type="project" value="TreeGrafter"/>
</dbReference>
<dbReference type="InterPro" id="IPR013785">
    <property type="entry name" value="Aldolase_TIM"/>
</dbReference>
<dbReference type="FunCoup" id="I3TFF0">
    <property type="interactions" value="76"/>
</dbReference>
<accession>I3TFF0</accession>
<dbReference type="Pfam" id="PF01729">
    <property type="entry name" value="QRPTase_C"/>
    <property type="match status" value="1"/>
</dbReference>
<evidence type="ECO:0000256" key="4">
    <source>
        <dbReference type="ARBA" id="ARBA00022679"/>
    </source>
</evidence>
<keyword evidence="4 5" id="KW-0808">Transferase</keyword>
<dbReference type="KEGG" id="thg:TCELL_1065"/>
<dbReference type="AlphaFoldDB" id="I3TFF0"/>
<dbReference type="InterPro" id="IPR037128">
    <property type="entry name" value="Quinolinate_PRibosylTase_N_sf"/>
</dbReference>
<evidence type="ECO:0000256" key="2">
    <source>
        <dbReference type="ARBA" id="ARBA00022642"/>
    </source>
</evidence>
<sequence length="282" mass="30217">MRGVLFDSELESLLRDDLHHLDLTTVYMGVESERGVARLVSRSRGVLAGVEEAADVYEKAGATVGYLLGSGSEVSSGAVVLEAEGRASSLHAAWRVAQALVSYMSGVATYTRLMVEAARRVNPRVVVATTRQTPPGLRRLWLKAVLAGGGVVHRQSLSDEILLFRNHLVFAGGRGLGEVVRSLKARVGYKRVGVEVGSLEEALEAVEAGADYVQFDHVDPATLRSWVSRLRSEFSGVSIGVGGGVDLENVGEYAATGVDVIVTSAPYHAKPLSFTTIMERRP</sequence>
<dbReference type="EMBL" id="CP003531">
    <property type="protein sequence ID" value="AFK51488.1"/>
    <property type="molecule type" value="Genomic_DNA"/>
</dbReference>
<protein>
    <recommendedName>
        <fullName evidence="5">Nicotinate-nucleotide pyrophosphorylase [carboxylating]</fullName>
        <ecNumber evidence="5">2.4.2.19</ecNumber>
    </recommendedName>
    <alternativeName>
        <fullName evidence="5">Quinolinate phosphoribosyltransferase [decarboxylating]</fullName>
    </alternativeName>
</protein>
<dbReference type="Pfam" id="PF02749">
    <property type="entry name" value="QRPTase_N"/>
    <property type="match status" value="1"/>
</dbReference>
<dbReference type="Proteomes" id="UP000005270">
    <property type="component" value="Chromosome"/>
</dbReference>
<dbReference type="InterPro" id="IPR036068">
    <property type="entry name" value="Nicotinate_pribotase-like_C"/>
</dbReference>
<dbReference type="UniPathway" id="UPA00253">
    <property type="reaction ID" value="UER00331"/>
</dbReference>
<evidence type="ECO:0000313" key="9">
    <source>
        <dbReference type="Proteomes" id="UP000005270"/>
    </source>
</evidence>
<dbReference type="SUPFAM" id="SSF54675">
    <property type="entry name" value="Nicotinate/Quinolinate PRTase N-terminal domain-like"/>
    <property type="match status" value="1"/>
</dbReference>
<evidence type="ECO:0000259" key="6">
    <source>
        <dbReference type="Pfam" id="PF01729"/>
    </source>
</evidence>
<dbReference type="PIRSF" id="PIRSF006250">
    <property type="entry name" value="NadC_ModD"/>
    <property type="match status" value="1"/>
</dbReference>
<evidence type="ECO:0000256" key="3">
    <source>
        <dbReference type="ARBA" id="ARBA00022676"/>
    </source>
</evidence>
<comment type="function">
    <text evidence="5">Involved in the catabolism of quinolinic acid (QA).</text>
</comment>
<dbReference type="GO" id="GO:0005737">
    <property type="term" value="C:cytoplasm"/>
    <property type="evidence" value="ECO:0007669"/>
    <property type="project" value="TreeGrafter"/>
</dbReference>
<dbReference type="EC" id="2.4.2.19" evidence="5"/>
<comment type="catalytic activity">
    <reaction evidence="5">
        <text>nicotinate beta-D-ribonucleotide + CO2 + diphosphate = quinolinate + 5-phospho-alpha-D-ribose 1-diphosphate + 2 H(+)</text>
        <dbReference type="Rhea" id="RHEA:12733"/>
        <dbReference type="ChEBI" id="CHEBI:15378"/>
        <dbReference type="ChEBI" id="CHEBI:16526"/>
        <dbReference type="ChEBI" id="CHEBI:29959"/>
        <dbReference type="ChEBI" id="CHEBI:33019"/>
        <dbReference type="ChEBI" id="CHEBI:57502"/>
        <dbReference type="ChEBI" id="CHEBI:58017"/>
        <dbReference type="EC" id="2.4.2.19"/>
    </reaction>
</comment>
<comment type="subunit">
    <text evidence="5">Hexamer formed by 3 homodimers.</text>
</comment>
<dbReference type="eggNOG" id="arCOG01483">
    <property type="taxonomic scope" value="Archaea"/>
</dbReference>
<dbReference type="OrthoDB" id="115072at2157"/>
<dbReference type="PANTHER" id="PTHR32179">
    <property type="entry name" value="NICOTINATE-NUCLEOTIDE PYROPHOSPHORYLASE [CARBOXYLATING]"/>
    <property type="match status" value="1"/>
</dbReference>
<dbReference type="InterPro" id="IPR027277">
    <property type="entry name" value="NadC/ModD"/>
</dbReference>
<comment type="pathway">
    <text evidence="5">Cofactor biosynthesis; NAD(+) biosynthesis; nicotinate D-ribonucleotide from quinolinate: step 1/1.</text>
</comment>
<gene>
    <name evidence="8" type="ordered locus">TCELL_1065</name>
</gene>
<keyword evidence="2 5" id="KW-0662">Pyridine nucleotide biosynthesis</keyword>
<dbReference type="GeneID" id="13013384"/>
<dbReference type="Gene3D" id="3.90.1170.20">
    <property type="entry name" value="Quinolinate phosphoribosyl transferase, N-terminal domain"/>
    <property type="match status" value="1"/>
</dbReference>
<dbReference type="HOGENOM" id="CLU_039622_2_1_2"/>
<evidence type="ECO:0000256" key="1">
    <source>
        <dbReference type="ARBA" id="ARBA00009400"/>
    </source>
</evidence>
<evidence type="ECO:0000256" key="5">
    <source>
        <dbReference type="PIRNR" id="PIRNR006250"/>
    </source>
</evidence>
<feature type="domain" description="Quinolinate phosphoribosyl transferase C-terminal" evidence="6">
    <location>
        <begin position="107"/>
        <end position="270"/>
    </location>
</feature>